<dbReference type="HOGENOM" id="CLU_126945_0_0_6"/>
<dbReference type="EMBL" id="CP003350">
    <property type="protein sequence ID" value="AFC86348.1"/>
    <property type="molecule type" value="Genomic_DNA"/>
</dbReference>
<dbReference type="KEGG" id="fau:Fraau_1959"/>
<evidence type="ECO:0000313" key="2">
    <source>
        <dbReference type="Proteomes" id="UP000005234"/>
    </source>
</evidence>
<dbReference type="OrthoDB" id="6688863at2"/>
<gene>
    <name evidence="1" type="ordered locus">Fraau_1959</name>
</gene>
<sequence>MNVVDAAHATVHDYPGGAETLALRLGLQAGILRHKVNPTYDRNHLTLAEADRLMGITGDVRILHALAASHGFALTPLDQVAQQKEDDVTALVLELVERSGGLAGTVRESLADGVITHSESKDTSHAGHLVQDIVVRLVAAIARKVRRQ</sequence>
<dbReference type="AlphaFoldDB" id="H8L1T7"/>
<name>H8L1T7_FRAAD</name>
<dbReference type="RefSeq" id="WP_014403351.1">
    <property type="nucleotide sequence ID" value="NC_017033.1"/>
</dbReference>
<dbReference type="Pfam" id="PF06892">
    <property type="entry name" value="Phage_CP76"/>
    <property type="match status" value="1"/>
</dbReference>
<dbReference type="STRING" id="767434.Fraau_1959"/>
<accession>H8L1T7</accession>
<organism evidence="1 2">
    <name type="scientific">Frateuria aurantia (strain ATCC 33424 / DSM 6220 / KCTC 2777 / LMG 1558 / NBRC 3245 / NCIMB 13370)</name>
    <name type="common">Acetobacter aurantius</name>
    <dbReference type="NCBI Taxonomy" id="767434"/>
    <lineage>
        <taxon>Bacteria</taxon>
        <taxon>Pseudomonadati</taxon>
        <taxon>Pseudomonadota</taxon>
        <taxon>Gammaproteobacteria</taxon>
        <taxon>Lysobacterales</taxon>
        <taxon>Rhodanobacteraceae</taxon>
        <taxon>Frateuria</taxon>
    </lineage>
</organism>
<dbReference type="eggNOG" id="ENOG5032UII">
    <property type="taxonomic scope" value="Bacteria"/>
</dbReference>
<dbReference type="Proteomes" id="UP000005234">
    <property type="component" value="Chromosome"/>
</dbReference>
<protein>
    <submittedName>
        <fullName evidence="1">Phage regulatory protein CII (CP76)</fullName>
    </submittedName>
</protein>
<evidence type="ECO:0000313" key="1">
    <source>
        <dbReference type="EMBL" id="AFC86348.1"/>
    </source>
</evidence>
<reference evidence="1" key="1">
    <citation type="submission" date="2012-02" db="EMBL/GenBank/DDBJ databases">
        <title>The complete genome of Frateuria aurantia DSM 6220.</title>
        <authorList>
            <consortium name="US DOE Joint Genome Institute (JGI-PGF)"/>
            <person name="Lucas S."/>
            <person name="Copeland A."/>
            <person name="Lapidus A."/>
            <person name="Glavina del Rio T."/>
            <person name="Dalin E."/>
            <person name="Tice H."/>
            <person name="Bruce D."/>
            <person name="Goodwin L."/>
            <person name="Pitluck S."/>
            <person name="Peters L."/>
            <person name="Ovchinnikova G."/>
            <person name="Teshima H."/>
            <person name="Kyrpides N."/>
            <person name="Mavromatis K."/>
            <person name="Ivanova N."/>
            <person name="Brettin T."/>
            <person name="Detter J.C."/>
            <person name="Han C."/>
            <person name="Larimer F."/>
            <person name="Land M."/>
            <person name="Hauser L."/>
            <person name="Markowitz V."/>
            <person name="Cheng J.-F."/>
            <person name="Hugenholtz P."/>
            <person name="Woyke T."/>
            <person name="Wu D."/>
            <person name="Brambilla E."/>
            <person name="Klenk H.-P."/>
            <person name="Eisen J.A."/>
        </authorList>
    </citation>
    <scope>NUCLEOTIDE SEQUENCE</scope>
    <source>
        <strain evidence="1">DSM 6220</strain>
    </source>
</reference>
<dbReference type="InterPro" id="IPR009679">
    <property type="entry name" value="Phage_186_CII-like"/>
</dbReference>
<keyword evidence="2" id="KW-1185">Reference proteome</keyword>
<dbReference type="GO" id="GO:0003677">
    <property type="term" value="F:DNA binding"/>
    <property type="evidence" value="ECO:0007669"/>
    <property type="project" value="InterPro"/>
</dbReference>
<proteinExistence type="predicted"/>